<dbReference type="InterPro" id="IPR050090">
    <property type="entry name" value="Tyrosine_recombinase_XerCD"/>
</dbReference>
<evidence type="ECO:0000256" key="5">
    <source>
        <dbReference type="ARBA" id="ARBA00023172"/>
    </source>
</evidence>
<dbReference type="RefSeq" id="WP_158629747.1">
    <property type="nucleotide sequence ID" value="NZ_CP034413.3"/>
</dbReference>
<evidence type="ECO:0000256" key="4">
    <source>
        <dbReference type="ARBA" id="ARBA00023125"/>
    </source>
</evidence>
<evidence type="ECO:0000256" key="1">
    <source>
        <dbReference type="ARBA" id="ARBA00003283"/>
    </source>
</evidence>
<dbReference type="InterPro" id="IPR013762">
    <property type="entry name" value="Integrase-like_cat_sf"/>
</dbReference>
<evidence type="ECO:0000313" key="10">
    <source>
        <dbReference type="Proteomes" id="UP000298642"/>
    </source>
</evidence>
<dbReference type="PANTHER" id="PTHR30349:SF41">
    <property type="entry name" value="INTEGRASE_RECOMBINASE PROTEIN MJ0367-RELATED"/>
    <property type="match status" value="1"/>
</dbReference>
<dbReference type="InterPro" id="IPR004107">
    <property type="entry name" value="Integrase_SAM-like_N"/>
</dbReference>
<dbReference type="PROSITE" id="PS51900">
    <property type="entry name" value="CB"/>
    <property type="match status" value="1"/>
</dbReference>
<evidence type="ECO:0000259" key="7">
    <source>
        <dbReference type="PROSITE" id="PS51898"/>
    </source>
</evidence>
<dbReference type="AlphaFoldDB" id="A0A856HZC5"/>
<dbReference type="InterPro" id="IPR002104">
    <property type="entry name" value="Integrase_catalytic"/>
</dbReference>
<name>A0A856HZC5_9FIRM</name>
<dbReference type="EMBL" id="CP034413">
    <property type="protein sequence ID" value="QCI59235.2"/>
    <property type="molecule type" value="Genomic_DNA"/>
</dbReference>
<feature type="domain" description="Core-binding (CB)" evidence="8">
    <location>
        <begin position="22"/>
        <end position="102"/>
    </location>
</feature>
<dbReference type="InterPro" id="IPR010998">
    <property type="entry name" value="Integrase_recombinase_N"/>
</dbReference>
<sequence>MRSPEALKPRETHRTPDWPGAELSMETIRAYLADLSGRGRRKGTVQMYSAKLRALYDYLPPDKQISRGTLAAWRAFLLEAGYSPSTVNTHLSAANGLMEYMGRRDLQLVGQLEADKGLQPELSRVEYLRLLQAARILEKERTYLLVKIFALAGIRVGELPQVTVERVRAGRLPVRTGRERRYVPLPACLQGELLDYARRQGLTAGPVFCTRNGKGMSRTQVTEEIQTLCHDARVEEEKGTPRCLRKLYLATRAEVERGVRLLAEQSYERMLDTEQLAAGWAEGTGHSIHKDVYI</sequence>
<dbReference type="Gene3D" id="1.10.443.10">
    <property type="entry name" value="Intergrase catalytic core"/>
    <property type="match status" value="1"/>
</dbReference>
<dbReference type="GO" id="GO:0015074">
    <property type="term" value="P:DNA integration"/>
    <property type="evidence" value="ECO:0007669"/>
    <property type="project" value="UniProtKB-KW"/>
</dbReference>
<evidence type="ECO:0000256" key="2">
    <source>
        <dbReference type="ARBA" id="ARBA00008857"/>
    </source>
</evidence>
<evidence type="ECO:0008006" key="11">
    <source>
        <dbReference type="Google" id="ProtNLM"/>
    </source>
</evidence>
<keyword evidence="3" id="KW-0229">DNA integration</keyword>
<organism evidence="9 10">
    <name type="scientific">Dysosmobacter welbionis</name>
    <dbReference type="NCBI Taxonomy" id="2093857"/>
    <lineage>
        <taxon>Bacteria</taxon>
        <taxon>Bacillati</taxon>
        <taxon>Bacillota</taxon>
        <taxon>Clostridia</taxon>
        <taxon>Eubacteriales</taxon>
        <taxon>Oscillospiraceae</taxon>
        <taxon>Dysosmobacter</taxon>
    </lineage>
</organism>
<accession>A0A856HZC5</accession>
<evidence type="ECO:0000256" key="3">
    <source>
        <dbReference type="ARBA" id="ARBA00022908"/>
    </source>
</evidence>
<comment type="similarity">
    <text evidence="2">Belongs to the 'phage' integrase family.</text>
</comment>
<gene>
    <name evidence="9" type="ORF">EIO64_08355</name>
</gene>
<dbReference type="PROSITE" id="PS51898">
    <property type="entry name" value="TYR_RECOMBINASE"/>
    <property type="match status" value="1"/>
</dbReference>
<proteinExistence type="inferred from homology"/>
<evidence type="ECO:0000259" key="8">
    <source>
        <dbReference type="PROSITE" id="PS51900"/>
    </source>
</evidence>
<keyword evidence="4 6" id="KW-0238">DNA-binding</keyword>
<comment type="function">
    <text evidence="1">Site-specific tyrosine recombinase, which acts by catalyzing the cutting and rejoining of the recombining DNA molecules.</text>
</comment>
<dbReference type="KEGG" id="obj:EIO64_08355"/>
<evidence type="ECO:0000313" key="9">
    <source>
        <dbReference type="EMBL" id="QCI59235.2"/>
    </source>
</evidence>
<evidence type="ECO:0000256" key="6">
    <source>
        <dbReference type="PROSITE-ProRule" id="PRU01248"/>
    </source>
</evidence>
<dbReference type="Gene3D" id="1.10.150.130">
    <property type="match status" value="1"/>
</dbReference>
<dbReference type="GO" id="GO:0003677">
    <property type="term" value="F:DNA binding"/>
    <property type="evidence" value="ECO:0007669"/>
    <property type="project" value="UniProtKB-UniRule"/>
</dbReference>
<dbReference type="Proteomes" id="UP000298642">
    <property type="component" value="Chromosome"/>
</dbReference>
<protein>
    <recommendedName>
        <fullName evidence="11">Integrase</fullName>
    </recommendedName>
</protein>
<dbReference type="Pfam" id="PF02899">
    <property type="entry name" value="Phage_int_SAM_1"/>
    <property type="match status" value="1"/>
</dbReference>
<dbReference type="InterPro" id="IPR044068">
    <property type="entry name" value="CB"/>
</dbReference>
<keyword evidence="5" id="KW-0233">DNA recombination</keyword>
<dbReference type="GO" id="GO:0006310">
    <property type="term" value="P:DNA recombination"/>
    <property type="evidence" value="ECO:0007669"/>
    <property type="project" value="UniProtKB-KW"/>
</dbReference>
<dbReference type="SUPFAM" id="SSF56349">
    <property type="entry name" value="DNA breaking-rejoining enzymes"/>
    <property type="match status" value="1"/>
</dbReference>
<dbReference type="PANTHER" id="PTHR30349">
    <property type="entry name" value="PHAGE INTEGRASE-RELATED"/>
    <property type="match status" value="1"/>
</dbReference>
<reference evidence="10" key="1">
    <citation type="submission" date="2018-12" db="EMBL/GenBank/DDBJ databases">
        <title>Dusodibacter welbiota gen. nov., sp. nov., isolated from human faeces and emended description of the Oscillibacter genus.</title>
        <authorList>
            <person name="Le Roy T."/>
            <person name="Van der Smissen P."/>
            <person name="Delzenne N."/>
            <person name="Muccioli G."/>
            <person name="Collet J.F."/>
            <person name="Cani P.D."/>
        </authorList>
    </citation>
    <scope>NUCLEOTIDE SEQUENCE [LARGE SCALE GENOMIC DNA]</scope>
    <source>
        <strain evidence="10">J115</strain>
    </source>
</reference>
<keyword evidence="10" id="KW-1185">Reference proteome</keyword>
<dbReference type="InterPro" id="IPR011010">
    <property type="entry name" value="DNA_brk_join_enz"/>
</dbReference>
<feature type="domain" description="Tyr recombinase" evidence="7">
    <location>
        <begin position="117"/>
        <end position="294"/>
    </location>
</feature>